<comment type="caution">
    <text evidence="1">The sequence shown here is derived from an EMBL/GenBank/DDBJ whole genome shotgun (WGS) entry which is preliminary data.</text>
</comment>
<dbReference type="Proteomes" id="UP000266389">
    <property type="component" value="Unassembled WGS sequence"/>
</dbReference>
<reference evidence="1 2" key="1">
    <citation type="journal article" date="2011" name="ISME J.">
        <title>Community ecology of hot spring cyanobacterial mats: predominant populations and their functional potential.</title>
        <authorList>
            <person name="Klatt C.G."/>
            <person name="Wood J.M."/>
            <person name="Rusch D.B."/>
            <person name="Bateson M.M."/>
            <person name="Hamamura N."/>
            <person name="Heidelberg J.F."/>
            <person name="Grossman A.R."/>
            <person name="Bhaya D."/>
            <person name="Cohan F.M."/>
            <person name="Kuhl M."/>
            <person name="Bryant D.A."/>
            <person name="Ward D.M."/>
        </authorList>
    </citation>
    <scope>NUCLEOTIDE SEQUENCE [LARGE SCALE GENOMIC DNA]</scope>
    <source>
        <strain evidence="1">OS</strain>
    </source>
</reference>
<dbReference type="AlphaFoldDB" id="A0A395M386"/>
<protein>
    <submittedName>
        <fullName evidence="1">Uncharacterized protein</fullName>
    </submittedName>
</protein>
<evidence type="ECO:0000313" key="2">
    <source>
        <dbReference type="Proteomes" id="UP000266389"/>
    </source>
</evidence>
<gene>
    <name evidence="1" type="ORF">D0433_01205</name>
</gene>
<dbReference type="EMBL" id="PHFL01000007">
    <property type="protein sequence ID" value="RFM25269.1"/>
    <property type="molecule type" value="Genomic_DNA"/>
</dbReference>
<evidence type="ECO:0000313" key="1">
    <source>
        <dbReference type="EMBL" id="RFM25269.1"/>
    </source>
</evidence>
<proteinExistence type="predicted"/>
<accession>A0A395M386</accession>
<name>A0A395M386_9BACT</name>
<organism evidence="1 2">
    <name type="scientific">Candidatus Thermochlorobacter aerophilus</name>
    <dbReference type="NCBI Taxonomy" id="1868324"/>
    <lineage>
        <taxon>Bacteria</taxon>
        <taxon>Pseudomonadati</taxon>
        <taxon>Chlorobiota</taxon>
        <taxon>Chlorobiia</taxon>
        <taxon>Chlorobiales</taxon>
        <taxon>Candidatus Thermochlorobacteriaceae</taxon>
        <taxon>Candidatus Thermochlorobacter</taxon>
    </lineage>
</organism>
<sequence length="302" mass="34669">MRPNFQLWNELYHLDPNALTRSAILDLQTAILPEKKSAAKAVLFFLYEAGVAKEERLEIQAKTELIKAGEQIVLSADREKILDEVEAILQKLSTASDKSEELKYDSLRVAAMLMHAPFDTTVMETMIDTIILLSRLKNIPADASFILLWTIYEKALMPIYKRFFLAAEPDFWETYCALALKVMGRYLHDAAIQYILYYEEPPGSQKTISYLERCGKLLDVALEVCYLIHQLSPFITTEIDRNIYSFCTEVITKANPQPLITYSYRLLDLSSEDFFITLPKEQINNLILKAIGKLPKELRVQV</sequence>